<keyword evidence="1" id="KW-0472">Membrane</keyword>
<name>A0A8J2KDY2_9HEXA</name>
<sequence length="150" mass="17195">MKETLFGDMKDLAKDKQMDFENGVFTTVLQNYVAINFASFYSELAALKNLEEKFKHILNTLRPVYPDLSEEELLRHILRYKQRLEAAGAYECGGKVIVLQLLLLFAGVSGVPVMWQFYHPTTVKPFVAYDKNDTSPHYVQPVQVIDDGFL</sequence>
<evidence type="ECO:0000313" key="2">
    <source>
        <dbReference type="EMBL" id="CAG7787028.1"/>
    </source>
</evidence>
<dbReference type="AlphaFoldDB" id="A0A8J2KDY2"/>
<proteinExistence type="predicted"/>
<keyword evidence="1" id="KW-0812">Transmembrane</keyword>
<protein>
    <submittedName>
        <fullName evidence="2">Uncharacterized protein</fullName>
    </submittedName>
</protein>
<accession>A0A8J2KDY2</accession>
<reference evidence="2" key="1">
    <citation type="submission" date="2021-06" db="EMBL/GenBank/DDBJ databases">
        <authorList>
            <person name="Hodson N. C."/>
            <person name="Mongue J. A."/>
            <person name="Jaron S. K."/>
        </authorList>
    </citation>
    <scope>NUCLEOTIDE SEQUENCE</scope>
</reference>
<evidence type="ECO:0000313" key="3">
    <source>
        <dbReference type="Proteomes" id="UP000708208"/>
    </source>
</evidence>
<evidence type="ECO:0000256" key="1">
    <source>
        <dbReference type="SAM" id="Phobius"/>
    </source>
</evidence>
<keyword evidence="3" id="KW-1185">Reference proteome</keyword>
<gene>
    <name evidence="2" type="ORF">AFUS01_LOCUS25557</name>
</gene>
<dbReference type="Proteomes" id="UP000708208">
    <property type="component" value="Unassembled WGS sequence"/>
</dbReference>
<feature type="transmembrane region" description="Helical" evidence="1">
    <location>
        <begin position="96"/>
        <end position="118"/>
    </location>
</feature>
<organism evidence="2 3">
    <name type="scientific">Allacma fusca</name>
    <dbReference type="NCBI Taxonomy" id="39272"/>
    <lineage>
        <taxon>Eukaryota</taxon>
        <taxon>Metazoa</taxon>
        <taxon>Ecdysozoa</taxon>
        <taxon>Arthropoda</taxon>
        <taxon>Hexapoda</taxon>
        <taxon>Collembola</taxon>
        <taxon>Symphypleona</taxon>
        <taxon>Sminthuridae</taxon>
        <taxon>Allacma</taxon>
    </lineage>
</organism>
<dbReference type="EMBL" id="CAJVCH010330311">
    <property type="protein sequence ID" value="CAG7787028.1"/>
    <property type="molecule type" value="Genomic_DNA"/>
</dbReference>
<keyword evidence="1" id="KW-1133">Transmembrane helix</keyword>
<comment type="caution">
    <text evidence="2">The sequence shown here is derived from an EMBL/GenBank/DDBJ whole genome shotgun (WGS) entry which is preliminary data.</text>
</comment>